<dbReference type="KEGG" id="raj:RA11412_1429"/>
<evidence type="ECO:0000313" key="1">
    <source>
        <dbReference type="EMBL" id="BAV87728.1"/>
    </source>
</evidence>
<name>A0A2Z5QZ57_9MICC</name>
<gene>
    <name evidence="1" type="ORF">RA11412_1429</name>
</gene>
<organism evidence="1 2">
    <name type="scientific">Rothia aeria</name>
    <dbReference type="NCBI Taxonomy" id="172042"/>
    <lineage>
        <taxon>Bacteria</taxon>
        <taxon>Bacillati</taxon>
        <taxon>Actinomycetota</taxon>
        <taxon>Actinomycetes</taxon>
        <taxon>Micrococcales</taxon>
        <taxon>Micrococcaceae</taxon>
        <taxon>Rothia</taxon>
    </lineage>
</organism>
<accession>A0A2Z5QZ57</accession>
<dbReference type="EMBL" id="AP017895">
    <property type="protein sequence ID" value="BAV87728.1"/>
    <property type="molecule type" value="Genomic_DNA"/>
</dbReference>
<dbReference type="AlphaFoldDB" id="A0A2Z5QZ57"/>
<proteinExistence type="predicted"/>
<keyword evidence="2" id="KW-1185">Reference proteome</keyword>
<dbReference type="Proteomes" id="UP000250241">
    <property type="component" value="Chromosome"/>
</dbReference>
<sequence>MDNLIYFDDVLNIRIHNSAFLSTYLVNNLGMFEAATQRLDGATERVY</sequence>
<protein>
    <submittedName>
        <fullName evidence="1">Uncharacterized protein</fullName>
    </submittedName>
</protein>
<reference evidence="1 2" key="1">
    <citation type="submission" date="2016-10" db="EMBL/GenBank/DDBJ databases">
        <title>Genome sequence of Rothia aeria strain JCM11412.</title>
        <authorList>
            <person name="Nambu T."/>
        </authorList>
    </citation>
    <scope>NUCLEOTIDE SEQUENCE [LARGE SCALE GENOMIC DNA]</scope>
    <source>
        <strain evidence="1 2">JCM 11412</strain>
    </source>
</reference>
<evidence type="ECO:0000313" key="2">
    <source>
        <dbReference type="Proteomes" id="UP000250241"/>
    </source>
</evidence>